<dbReference type="Proteomes" id="UP001162891">
    <property type="component" value="Chromosome"/>
</dbReference>
<dbReference type="EMBL" id="AP025591">
    <property type="protein sequence ID" value="BDG03623.1"/>
    <property type="molecule type" value="Genomic_DNA"/>
</dbReference>
<dbReference type="Gene3D" id="1.25.40.10">
    <property type="entry name" value="Tetratricopeptide repeat domain"/>
    <property type="match status" value="1"/>
</dbReference>
<reference evidence="2" key="1">
    <citation type="journal article" date="2022" name="Int. J. Syst. Evol. Microbiol.">
        <title>Anaeromyxobacter oryzae sp. nov., Anaeromyxobacter diazotrophicus sp. nov. and Anaeromyxobacter paludicola sp. nov., isolated from paddy soils.</title>
        <authorList>
            <person name="Itoh H."/>
            <person name="Xu Z."/>
            <person name="Mise K."/>
            <person name="Masuda Y."/>
            <person name="Ushijima N."/>
            <person name="Hayakawa C."/>
            <person name="Shiratori Y."/>
            <person name="Senoo K."/>
        </authorList>
    </citation>
    <scope>NUCLEOTIDE SEQUENCE [LARGE SCALE GENOMIC DNA]</scope>
    <source>
        <strain evidence="2">Red232</strain>
    </source>
</reference>
<sequence length="202" mass="21576">MLHAAVALLGLAITATAPRADEHLLAGARLFREEKFAEALVEFRVAERLGAPGAAGYAAATLVKLDRPEQALEAFEGPGAPSSGRAPLLDYFHALACYDARLYLRADRLLAGVGARSGPRIAEQAARVREDIAAALAREPARESVDWYLARCDALARDTRPVLARAYCEEALALAGRRADRHGAAVAREQLAKLGPVAQGER</sequence>
<evidence type="ECO:0000313" key="1">
    <source>
        <dbReference type="EMBL" id="BDG03623.1"/>
    </source>
</evidence>
<evidence type="ECO:0000313" key="2">
    <source>
        <dbReference type="Proteomes" id="UP001162891"/>
    </source>
</evidence>
<accession>A0ABM7WVU1</accession>
<dbReference type="RefSeq" id="WP_248361783.1">
    <property type="nucleotide sequence ID" value="NZ_AP025591.1"/>
</dbReference>
<proteinExistence type="predicted"/>
<keyword evidence="2" id="KW-1185">Reference proteome</keyword>
<gene>
    <name evidence="1" type="ORF">AMOR_26190</name>
</gene>
<evidence type="ECO:0008006" key="3">
    <source>
        <dbReference type="Google" id="ProtNLM"/>
    </source>
</evidence>
<protein>
    <recommendedName>
        <fullName evidence="3">Tetratricopeptide repeat protein</fullName>
    </recommendedName>
</protein>
<dbReference type="InterPro" id="IPR011990">
    <property type="entry name" value="TPR-like_helical_dom_sf"/>
</dbReference>
<organism evidence="1 2">
    <name type="scientific">Anaeromyxobacter oryzae</name>
    <dbReference type="NCBI Taxonomy" id="2918170"/>
    <lineage>
        <taxon>Bacteria</taxon>
        <taxon>Pseudomonadati</taxon>
        <taxon>Myxococcota</taxon>
        <taxon>Myxococcia</taxon>
        <taxon>Myxococcales</taxon>
        <taxon>Cystobacterineae</taxon>
        <taxon>Anaeromyxobacteraceae</taxon>
        <taxon>Anaeromyxobacter</taxon>
    </lineage>
</organism>
<name>A0ABM7WVU1_9BACT</name>